<dbReference type="AlphaFoldDB" id="A0A645B7U0"/>
<gene>
    <name evidence="1" type="ORF">SDC9_108399</name>
</gene>
<evidence type="ECO:0000313" key="1">
    <source>
        <dbReference type="EMBL" id="MPM61539.1"/>
    </source>
</evidence>
<accession>A0A645B7U0</accession>
<reference evidence="1" key="1">
    <citation type="submission" date="2019-08" db="EMBL/GenBank/DDBJ databases">
        <authorList>
            <person name="Kucharzyk K."/>
            <person name="Murdoch R.W."/>
            <person name="Higgins S."/>
            <person name="Loffler F."/>
        </authorList>
    </citation>
    <scope>NUCLEOTIDE SEQUENCE</scope>
</reference>
<sequence length="352" mass="39032">MLFSVLTLVLLGVGLLIFQAVFNKQAATVEMTMTPISTDSTYINTGDGLLYQTDGQIHFYHLTDSKKNYTYGMGASDIRMSGSEYMTVVFNTAQLQVVGEQTPLTFTGMITEVECGKDYLAVLRTAEDGTEGLHIITRSGEQVDDLSYGDQCFVDFGFYKTTSEMLWIETLNVNTGIPMTTISTYDLSKREVSGMIHVQSQMVDKVYLTSNSIFVVATNQIIRYIFEGNKEIYRTTIYGYEVVDFSNASGTPTFLLTTRGGDFHTVKILTLKEDSAPAPVESTLQLPTEGVSAFIMANRLVVVSREQLFNYTLKGVLSTTATFEQPVEEAVKLNDVKLLLSSNGMYYLANSN</sequence>
<proteinExistence type="predicted"/>
<dbReference type="EMBL" id="VSSQ01018396">
    <property type="protein sequence ID" value="MPM61539.1"/>
    <property type="molecule type" value="Genomic_DNA"/>
</dbReference>
<organism evidence="1">
    <name type="scientific">bioreactor metagenome</name>
    <dbReference type="NCBI Taxonomy" id="1076179"/>
    <lineage>
        <taxon>unclassified sequences</taxon>
        <taxon>metagenomes</taxon>
        <taxon>ecological metagenomes</taxon>
    </lineage>
</organism>
<name>A0A645B7U0_9ZZZZ</name>
<protein>
    <submittedName>
        <fullName evidence="1">Uncharacterized protein</fullName>
    </submittedName>
</protein>
<comment type="caution">
    <text evidence="1">The sequence shown here is derived from an EMBL/GenBank/DDBJ whole genome shotgun (WGS) entry which is preliminary data.</text>
</comment>